<dbReference type="CDD" id="cd10936">
    <property type="entry name" value="CE4_DAC2"/>
    <property type="match status" value="1"/>
</dbReference>
<dbReference type="Pfam" id="PF04748">
    <property type="entry name" value="Polysacc_deac_2"/>
    <property type="match status" value="1"/>
</dbReference>
<keyword evidence="2" id="KW-0472">Membrane</keyword>
<evidence type="ECO:0000256" key="1">
    <source>
        <dbReference type="SAM" id="MobiDB-lite"/>
    </source>
</evidence>
<name>A0ABQ3E6B5_9HYPH</name>
<comment type="caution">
    <text evidence="3">The sequence shown here is derived from an EMBL/GenBank/DDBJ whole genome shotgun (WGS) entry which is preliminary data.</text>
</comment>
<keyword evidence="4" id="KW-1185">Reference proteome</keyword>
<dbReference type="InterPro" id="IPR006837">
    <property type="entry name" value="Divergent_DAC"/>
</dbReference>
<feature type="transmembrane region" description="Helical" evidence="2">
    <location>
        <begin position="21"/>
        <end position="44"/>
    </location>
</feature>
<proteinExistence type="predicted"/>
<keyword evidence="2" id="KW-0812">Transmembrane</keyword>
<evidence type="ECO:0000313" key="4">
    <source>
        <dbReference type="Proteomes" id="UP000637980"/>
    </source>
</evidence>
<evidence type="ECO:0000256" key="2">
    <source>
        <dbReference type="SAM" id="Phobius"/>
    </source>
</evidence>
<accession>A0ABQ3E6B5</accession>
<feature type="compositionally biased region" description="Polar residues" evidence="1">
    <location>
        <begin position="94"/>
        <end position="117"/>
    </location>
</feature>
<sequence>MVRSDLTAPLGMNKRRGIGRLPLGLIGVAIMTVIFTTGFIWISIVDDPNGGEPMATIKLSSALDGVGPSDIEIVDLPDGSQPSVIAAEQLDASGTWQENDVGQNSGDGVSRPRSTALENPASGPTPLVELVRSGDLTGLDGGFSSESLSTEPVEQLLEPNKFGALPMISAEGVRPLDAYARRPNPATLTQARIAILINGIGLNSDMTMKAIEDLPSDISLGLSPYGDDINSWMKSARLSGHEVLLQAPMEPFDYPDNDAGPQSLLINLDEKQNDERLSWIMGQTSNYVGLVNFMGDRFTSNETHMRELLSKVRDRGLMYVDDGSSPRSKAGKIAGTQAVPFVQADLVLDRDLNAQAIGTQLLELETIARQRGIAVATATAFPVTLDALETWSQRLEERGLSLVPISSAIKSSR</sequence>
<dbReference type="PANTHER" id="PTHR30105:SF2">
    <property type="entry name" value="DIVERGENT POLYSACCHARIDE DEACETYLASE SUPERFAMILY"/>
    <property type="match status" value="1"/>
</dbReference>
<dbReference type="InterPro" id="IPR011330">
    <property type="entry name" value="Glyco_hydro/deAcase_b/a-brl"/>
</dbReference>
<feature type="region of interest" description="Disordered" evidence="1">
    <location>
        <begin position="94"/>
        <end position="125"/>
    </location>
</feature>
<organism evidence="3 4">
    <name type="scientific">Pseudovibrio japonicus</name>
    <dbReference type="NCBI Taxonomy" id="366534"/>
    <lineage>
        <taxon>Bacteria</taxon>
        <taxon>Pseudomonadati</taxon>
        <taxon>Pseudomonadota</taxon>
        <taxon>Alphaproteobacteria</taxon>
        <taxon>Hyphomicrobiales</taxon>
        <taxon>Stappiaceae</taxon>
        <taxon>Pseudovibrio</taxon>
    </lineage>
</organism>
<reference evidence="4" key="1">
    <citation type="journal article" date="2019" name="Int. J. Syst. Evol. Microbiol.">
        <title>The Global Catalogue of Microorganisms (GCM) 10K type strain sequencing project: providing services to taxonomists for standard genome sequencing and annotation.</title>
        <authorList>
            <consortium name="The Broad Institute Genomics Platform"/>
            <consortium name="The Broad Institute Genome Sequencing Center for Infectious Disease"/>
            <person name="Wu L."/>
            <person name="Ma J."/>
        </authorList>
    </citation>
    <scope>NUCLEOTIDE SEQUENCE [LARGE SCALE GENOMIC DNA]</scope>
    <source>
        <strain evidence="4">KCTC 12861</strain>
    </source>
</reference>
<evidence type="ECO:0000313" key="3">
    <source>
        <dbReference type="EMBL" id="GHB24802.1"/>
    </source>
</evidence>
<dbReference type="EMBL" id="BMXE01000002">
    <property type="protein sequence ID" value="GHB24802.1"/>
    <property type="molecule type" value="Genomic_DNA"/>
</dbReference>
<dbReference type="Gene3D" id="3.20.20.370">
    <property type="entry name" value="Glycoside hydrolase/deacetylase"/>
    <property type="match status" value="1"/>
</dbReference>
<protein>
    <recommendedName>
        <fullName evidence="5">Divergent polysaccharide deacetylase family protein</fullName>
    </recommendedName>
</protein>
<dbReference type="SUPFAM" id="SSF88713">
    <property type="entry name" value="Glycoside hydrolase/deacetylase"/>
    <property type="match status" value="1"/>
</dbReference>
<keyword evidence="2" id="KW-1133">Transmembrane helix</keyword>
<gene>
    <name evidence="3" type="ORF">GCM10007094_11070</name>
</gene>
<evidence type="ECO:0008006" key="5">
    <source>
        <dbReference type="Google" id="ProtNLM"/>
    </source>
</evidence>
<dbReference type="RefSeq" id="WP_209008887.1">
    <property type="nucleotide sequence ID" value="NZ_BMXE01000002.1"/>
</dbReference>
<dbReference type="PANTHER" id="PTHR30105">
    <property type="entry name" value="UNCHARACTERIZED YIBQ-RELATED"/>
    <property type="match status" value="1"/>
</dbReference>
<dbReference type="Proteomes" id="UP000637980">
    <property type="component" value="Unassembled WGS sequence"/>
</dbReference>